<evidence type="ECO:0000259" key="16">
    <source>
        <dbReference type="PROSITE" id="PS50157"/>
    </source>
</evidence>
<dbReference type="PANTHER" id="PTHR46600:SF1">
    <property type="entry name" value="THAP DOMAIN-CONTAINING PROTEIN 1"/>
    <property type="match status" value="1"/>
</dbReference>
<feature type="domain" description="C2H2-type" evidence="16">
    <location>
        <begin position="1115"/>
        <end position="1143"/>
    </location>
</feature>
<evidence type="ECO:0000256" key="8">
    <source>
        <dbReference type="ARBA" id="ARBA00023125"/>
    </source>
</evidence>
<sequence length="1902" mass="214090">MPYTCTVPGCSSIGKADGNIKFHIIPKDATLRERWLSAIKRSEKELSKRAKICSKHFVESDFTITRLNYSMSSKNNPSPSRNTCEWKVLKPNAVPSLKLPEKSTIKIKISKKNNDKEIKIEEVRTDNEKVKMPKRHVEILPRPRTQSRRAASKEALKQMQLLLDDEDESVEIPSDDEVIPVEPSPPPPPKKKYKLSHRKSSDGHDRDVIVLKTITNRNAENTLELDCWVEQLEEVQKSRYQKIQDEEKQLQEKIDSLIKSKNAEVIHKGDLNTIIEITEQVQSAITAAQAPPPNLILNNSVTGTPQSYQLMMDPRLGLIVGAVSNQTATTPTNTPQKAYQGKVQVAQGLQQTPTPSSSQTTTRATRSRRGAAAKSTPPPAAPPAAPQTRSVLQTRSTPARAAAITRSAPPTRATPPAKAAPPPKAIPVAKVTPPVKPTPPPKVAAVPVKATPPGKKNVVIPVPPPSTRARPPTNTYSNIRPAENNVEGGLATGGGTPATKKSVVDLTSEEGRSLPDSREISFNKLQGKTYPSLVVVARPHLRVLDLGVDRPKLDAKVKSVLMHAPTKFTEWLIQQGLVRSEQKCSVHSTTQLKLGMYSDVSKFPYSGGYVWISECCPQRFVSVFSGSLFEGSPHPPMVILKLLYHWSCQTNIQNVTQWVKVDNLYVKGMFTWLRSICTVALQTHIRQLGGPGVKVEVGVISLGTTSQDGNQRQVKVEVLGILESNSKLIRLRAVEPQADGDRNYKKRFSKILEPIYQWVHPQSILVADLTVDKQTLHNMGFSHVLQSTSSEYGSNRQIMEYLRRIVPRMFQNTLSLLSRQIIQQFLDELVWREWFGTSSLQAFDNLVIHLSEQTRFDSGQSLINRLNKVAQNPFKNWAIPIGNSTKVVENAQKKPPRARKPETPKVTQSVTVDVNRPPKSTSPDVPEQMVPLENYYYGTIDHYAKSTKIVLNMKCPFCKSLFNNNIQLMNHLFKHAHNVSQDAQLCRYCLTSVPTANDLLKHIATSHPAETKFDNGFVCLICETQYMNPFVLGKHMSKEHCPSELPYQCGTCGYRCSNHKQAIDHFYKQHDNGPTIQCPFCLKSTTVFSSSRNIVQNMNYFIQHLQKHQRKQFAKRCGKCNLWFVQKDVLRDHQMRMHVSQRGKNGLVPWNAPRNGVMVPKSKMDKYPGDADVINFGTLYFNVSKNLLCKECNTSMDTLKHFPSFESCQNPNCQYSTCCTNAMQEHNAKCSKNYNPVAEEKLPFEMFCICGYSDTDDRKYCIISTFTAVSVQKTKEKFSPGIVWIKWAEIIWFLACRLAFNTHKKKLSRHLENSEIKWQGIWQFAKRKSAYPSRNEAKSAIVTHSMLDVLGLVRKPEEGPSGIKKRPLIAPTKKEPVEHNSETSHSEMEVDHAEEIVEEIESQKEIEKFVTDAEKSVETEMIVDITDKSDSVKEYETVVCESISENEVEIETTTKNANETSENEVEHLEEQREASNKVETEDKEKGSDKDDVNDKEANETEESDEVKVTERGEVEKNKSVEINDRVEVSEKEETSEKEEASEKDEVSEKEEVSDKKEASDKVEAIENVSEAHEVVKEAREVIDEPREVVDESREVVAETHEVVDEPRELVDKPREVVDKPCEVVDEPREIVDEPREIVDEPREVVAVLREVVDEPEETIEQVLEAESSSSPVPEKVQEEKSNEIDSEPDVISDSMSDITEMSTEVQKLAEEKFDNIEKTVEELTTTDLINECIENENENEVVEIPVVEQKLDQHSALDIDNISSGVEEVNDIVCEKESVLNDAMALEQFSPINEMETSEVVQEKSSLEPEITSDDIQNLISDVVGEKSNQGINFDDVQNIDETPSMETETDITAFPASEESQSLGSRQTEDMTMQISPVESMDIPETSNEVMESEVTPMDTD</sequence>
<feature type="compositionally biased region" description="Pro residues" evidence="15">
    <location>
        <begin position="376"/>
        <end position="385"/>
    </location>
</feature>
<evidence type="ECO:0000256" key="7">
    <source>
        <dbReference type="ARBA" id="ARBA00023054"/>
    </source>
</evidence>
<feature type="region of interest" description="Disordered" evidence="15">
    <location>
        <begin position="1444"/>
        <end position="1562"/>
    </location>
</feature>
<keyword evidence="8 13" id="KW-0238">DNA-binding</keyword>
<feature type="region of interest" description="Disordered" evidence="15">
    <location>
        <begin position="1358"/>
        <end position="1391"/>
    </location>
</feature>
<dbReference type="InterPro" id="IPR057618">
    <property type="entry name" value="Znf_POGZ/Z280C-D-like"/>
</dbReference>
<dbReference type="Gene3D" id="6.20.210.20">
    <property type="entry name" value="THAP domain"/>
    <property type="match status" value="1"/>
</dbReference>
<dbReference type="SUPFAM" id="SSF57716">
    <property type="entry name" value="Glucocorticoid receptor-like (DNA-binding domain)"/>
    <property type="match status" value="1"/>
</dbReference>
<dbReference type="SMART" id="SM00355">
    <property type="entry name" value="ZnF_C2H2"/>
    <property type="match status" value="6"/>
</dbReference>
<dbReference type="EMBL" id="JANEYF010002458">
    <property type="protein sequence ID" value="KAJ8946210.1"/>
    <property type="molecule type" value="Genomic_DNA"/>
</dbReference>
<keyword evidence="4 12" id="KW-0863">Zinc-finger</keyword>
<organism evidence="18 19">
    <name type="scientific">Rhamnusium bicolor</name>
    <dbReference type="NCBI Taxonomy" id="1586634"/>
    <lineage>
        <taxon>Eukaryota</taxon>
        <taxon>Metazoa</taxon>
        <taxon>Ecdysozoa</taxon>
        <taxon>Arthropoda</taxon>
        <taxon>Hexapoda</taxon>
        <taxon>Insecta</taxon>
        <taxon>Pterygota</taxon>
        <taxon>Neoptera</taxon>
        <taxon>Endopterygota</taxon>
        <taxon>Coleoptera</taxon>
        <taxon>Polyphaga</taxon>
        <taxon>Cucujiformia</taxon>
        <taxon>Chrysomeloidea</taxon>
        <taxon>Cerambycidae</taxon>
        <taxon>Lepturinae</taxon>
        <taxon>Rhagiini</taxon>
        <taxon>Rhamnusium</taxon>
    </lineage>
</organism>
<feature type="region of interest" description="Disordered" evidence="15">
    <location>
        <begin position="1832"/>
        <end position="1902"/>
    </location>
</feature>
<comment type="similarity">
    <text evidence="2">Belongs to the THAP1 family.</text>
</comment>
<dbReference type="InterPro" id="IPR026516">
    <property type="entry name" value="THAP1/10"/>
</dbReference>
<feature type="compositionally biased region" description="Low complexity" evidence="15">
    <location>
        <begin position="347"/>
        <end position="364"/>
    </location>
</feature>
<feature type="region of interest" description="Disordered" evidence="15">
    <location>
        <begin position="1659"/>
        <end position="1690"/>
    </location>
</feature>
<dbReference type="PANTHER" id="PTHR46600">
    <property type="entry name" value="THAP DOMAIN-CONTAINING"/>
    <property type="match status" value="1"/>
</dbReference>
<dbReference type="InterPro" id="IPR038441">
    <property type="entry name" value="THAP_Znf_sf"/>
</dbReference>
<name>A0AAV8Y557_9CUCU</name>
<evidence type="ECO:0000259" key="17">
    <source>
        <dbReference type="PROSITE" id="PS50950"/>
    </source>
</evidence>
<evidence type="ECO:0000256" key="14">
    <source>
        <dbReference type="SAM" id="Coils"/>
    </source>
</evidence>
<keyword evidence="10" id="KW-0539">Nucleus</keyword>
<keyword evidence="3" id="KW-0479">Metal-binding</keyword>
<evidence type="ECO:0000256" key="4">
    <source>
        <dbReference type="ARBA" id="ARBA00022771"/>
    </source>
</evidence>
<feature type="compositionally biased region" description="Basic and acidic residues" evidence="15">
    <location>
        <begin position="1505"/>
        <end position="1562"/>
    </location>
</feature>
<evidence type="ECO:0000256" key="11">
    <source>
        <dbReference type="ARBA" id="ARBA00023306"/>
    </source>
</evidence>
<gene>
    <name evidence="18" type="ORF">NQ314_008944</name>
</gene>
<feature type="compositionally biased region" description="Low complexity" evidence="15">
    <location>
        <begin position="394"/>
        <end position="417"/>
    </location>
</feature>
<evidence type="ECO:0000256" key="12">
    <source>
        <dbReference type="PROSITE-ProRule" id="PRU00042"/>
    </source>
</evidence>
<dbReference type="Proteomes" id="UP001162156">
    <property type="component" value="Unassembled WGS sequence"/>
</dbReference>
<dbReference type="InterPro" id="IPR013087">
    <property type="entry name" value="Znf_C2H2_type"/>
</dbReference>
<comment type="caution">
    <text evidence="18">The sequence shown here is derived from an EMBL/GenBank/DDBJ whole genome shotgun (WGS) entry which is preliminary data.</text>
</comment>
<feature type="region of interest" description="Disordered" evidence="15">
    <location>
        <begin position="328"/>
        <end position="503"/>
    </location>
</feature>
<feature type="coiled-coil region" evidence="14">
    <location>
        <begin position="233"/>
        <end position="260"/>
    </location>
</feature>
<feature type="region of interest" description="Disordered" evidence="15">
    <location>
        <begin position="1587"/>
        <end position="1609"/>
    </location>
</feature>
<feature type="compositionally biased region" description="Basic and acidic residues" evidence="15">
    <location>
        <begin position="1464"/>
        <end position="1498"/>
    </location>
</feature>
<dbReference type="Pfam" id="PF05485">
    <property type="entry name" value="THAP"/>
    <property type="match status" value="1"/>
</dbReference>
<dbReference type="GO" id="GO:0008270">
    <property type="term" value="F:zinc ion binding"/>
    <property type="evidence" value="ECO:0007669"/>
    <property type="project" value="UniProtKB-KW"/>
</dbReference>
<keyword evidence="19" id="KW-1185">Reference proteome</keyword>
<feature type="region of interest" description="Disordered" evidence="15">
    <location>
        <begin position="163"/>
        <end position="204"/>
    </location>
</feature>
<feature type="compositionally biased region" description="Low complexity" evidence="15">
    <location>
        <begin position="328"/>
        <end position="338"/>
    </location>
</feature>
<dbReference type="InterPro" id="IPR006612">
    <property type="entry name" value="THAP_Znf"/>
</dbReference>
<dbReference type="SMART" id="SM00980">
    <property type="entry name" value="THAP"/>
    <property type="match status" value="1"/>
</dbReference>
<evidence type="ECO:0000256" key="13">
    <source>
        <dbReference type="PROSITE-ProRule" id="PRU00309"/>
    </source>
</evidence>
<feature type="compositionally biased region" description="Polar residues" evidence="15">
    <location>
        <begin position="1451"/>
        <end position="1460"/>
    </location>
</feature>
<feature type="compositionally biased region" description="Basic residues" evidence="15">
    <location>
        <begin position="189"/>
        <end position="198"/>
    </location>
</feature>
<evidence type="ECO:0000256" key="6">
    <source>
        <dbReference type="ARBA" id="ARBA00023015"/>
    </source>
</evidence>
<dbReference type="Gene3D" id="3.30.160.60">
    <property type="entry name" value="Classic Zinc Finger"/>
    <property type="match status" value="1"/>
</dbReference>
<evidence type="ECO:0000313" key="19">
    <source>
        <dbReference type="Proteomes" id="UP001162156"/>
    </source>
</evidence>
<feature type="compositionally biased region" description="Acidic residues" evidence="15">
    <location>
        <begin position="163"/>
        <end position="179"/>
    </location>
</feature>
<feature type="compositionally biased region" description="Basic and acidic residues" evidence="15">
    <location>
        <begin position="1372"/>
        <end position="1391"/>
    </location>
</feature>
<feature type="domain" description="THAP-type" evidence="17">
    <location>
        <begin position="1"/>
        <end position="98"/>
    </location>
</feature>
<dbReference type="SMART" id="SM00692">
    <property type="entry name" value="DM3"/>
    <property type="match status" value="1"/>
</dbReference>
<accession>A0AAV8Y557</accession>
<dbReference type="Pfam" id="PF25429">
    <property type="entry name" value="zf-POGZ"/>
    <property type="match status" value="1"/>
</dbReference>
<evidence type="ECO:0000256" key="15">
    <source>
        <dbReference type="SAM" id="MobiDB-lite"/>
    </source>
</evidence>
<evidence type="ECO:0000256" key="1">
    <source>
        <dbReference type="ARBA" id="ARBA00004642"/>
    </source>
</evidence>
<dbReference type="PROSITE" id="PS50950">
    <property type="entry name" value="ZF_THAP"/>
    <property type="match status" value="1"/>
</dbReference>
<proteinExistence type="inferred from homology"/>
<reference evidence="18" key="1">
    <citation type="journal article" date="2023" name="Insect Mol. Biol.">
        <title>Genome sequencing provides insights into the evolution of gene families encoding plant cell wall-degrading enzymes in longhorned beetles.</title>
        <authorList>
            <person name="Shin N.R."/>
            <person name="Okamura Y."/>
            <person name="Kirsch R."/>
            <person name="Pauchet Y."/>
        </authorList>
    </citation>
    <scope>NUCLEOTIDE SEQUENCE</scope>
    <source>
        <strain evidence="18">RBIC_L_NR</strain>
    </source>
</reference>
<feature type="compositionally biased region" description="Low complexity" evidence="15">
    <location>
        <begin position="443"/>
        <end position="453"/>
    </location>
</feature>
<evidence type="ECO:0000256" key="9">
    <source>
        <dbReference type="ARBA" id="ARBA00023163"/>
    </source>
</evidence>
<keyword evidence="9" id="KW-0804">Transcription</keyword>
<protein>
    <submittedName>
        <fullName evidence="18">Uncharacterized protein</fullName>
    </submittedName>
</protein>
<evidence type="ECO:0000256" key="3">
    <source>
        <dbReference type="ARBA" id="ARBA00022723"/>
    </source>
</evidence>
<dbReference type="GO" id="GO:0005654">
    <property type="term" value="C:nucleoplasm"/>
    <property type="evidence" value="ECO:0007669"/>
    <property type="project" value="UniProtKB-SubCell"/>
</dbReference>
<evidence type="ECO:0000256" key="5">
    <source>
        <dbReference type="ARBA" id="ARBA00022833"/>
    </source>
</evidence>
<keyword evidence="7 14" id="KW-0175">Coiled coil</keyword>
<dbReference type="PROSITE" id="PS50157">
    <property type="entry name" value="ZINC_FINGER_C2H2_2"/>
    <property type="match status" value="1"/>
</dbReference>
<dbReference type="PROSITE" id="PS00028">
    <property type="entry name" value="ZINC_FINGER_C2H2_1"/>
    <property type="match status" value="4"/>
</dbReference>
<evidence type="ECO:0000313" key="18">
    <source>
        <dbReference type="EMBL" id="KAJ8946210.1"/>
    </source>
</evidence>
<keyword evidence="11" id="KW-0131">Cell cycle</keyword>
<keyword evidence="5" id="KW-0862">Zinc</keyword>
<evidence type="ECO:0000256" key="10">
    <source>
        <dbReference type="ARBA" id="ARBA00023242"/>
    </source>
</evidence>
<evidence type="ECO:0000256" key="2">
    <source>
        <dbReference type="ARBA" id="ARBA00006177"/>
    </source>
</evidence>
<comment type="subcellular location">
    <subcellularLocation>
        <location evidence="1">Nucleus</location>
        <location evidence="1">Nucleoplasm</location>
    </subcellularLocation>
</comment>
<feature type="compositionally biased region" description="Polar residues" evidence="15">
    <location>
        <begin position="1859"/>
        <end position="1878"/>
    </location>
</feature>
<dbReference type="GO" id="GO:0043565">
    <property type="term" value="F:sequence-specific DNA binding"/>
    <property type="evidence" value="ECO:0007669"/>
    <property type="project" value="InterPro"/>
</dbReference>
<keyword evidence="6" id="KW-0805">Transcription regulation</keyword>